<name>A0ABQ2QAS4_9GAMM</name>
<dbReference type="EMBL" id="BMQV01000070">
    <property type="protein sequence ID" value="GGP69909.1"/>
    <property type="molecule type" value="Genomic_DNA"/>
</dbReference>
<reference evidence="2" key="1">
    <citation type="journal article" date="2019" name="Int. J. Syst. Evol. Microbiol.">
        <title>The Global Catalogue of Microorganisms (GCM) 10K type strain sequencing project: providing services to taxonomists for standard genome sequencing and annotation.</title>
        <authorList>
            <consortium name="The Broad Institute Genomics Platform"/>
            <consortium name="The Broad Institute Genome Sequencing Center for Infectious Disease"/>
            <person name="Wu L."/>
            <person name="Ma J."/>
        </authorList>
    </citation>
    <scope>NUCLEOTIDE SEQUENCE [LARGE SCALE GENOMIC DNA]</scope>
    <source>
        <strain evidence="2">JCM 32304</strain>
    </source>
</reference>
<evidence type="ECO:0008006" key="3">
    <source>
        <dbReference type="Google" id="ProtNLM"/>
    </source>
</evidence>
<comment type="caution">
    <text evidence="1">The sequence shown here is derived from an EMBL/GenBank/DDBJ whole genome shotgun (WGS) entry which is preliminary data.</text>
</comment>
<gene>
    <name evidence="1" type="ORF">GCM10009409_38300</name>
</gene>
<sequence>MRKQNLLTLIIIILTTSACMSTERSYDPENREDFNYDKSKSFAMNVVDGSLDFHNGLIDANVAEDADITADALSKASDTYLGFINGGLGGALLGLFGSSYGEYPLNAGYGIYYVPISDRSIKSIDAAYEFVNNQIIKATESEYGIKYSYSIWTASHSYEMIYEGPYCTDLQAKIYPNGKKLYTERYMQKRNITELNQCVKSGYNNISLMKFTTTTPKGEKGNYAVMGIRAMGWYTNFKVVDKLDPNFYYLRPVSKINNAPFVYNDAKAWFFINPKSGIKDNITKQQLSNVFPKIIY</sequence>
<proteinExistence type="predicted"/>
<protein>
    <recommendedName>
        <fullName evidence="3">Lipoprotein</fullName>
    </recommendedName>
</protein>
<evidence type="ECO:0000313" key="1">
    <source>
        <dbReference type="EMBL" id="GGP69909.1"/>
    </source>
</evidence>
<keyword evidence="2" id="KW-1185">Reference proteome</keyword>
<dbReference type="PROSITE" id="PS51257">
    <property type="entry name" value="PROKAR_LIPOPROTEIN"/>
    <property type="match status" value="1"/>
</dbReference>
<accession>A0ABQ2QAS4</accession>
<dbReference type="Proteomes" id="UP000654367">
    <property type="component" value="Unassembled WGS sequence"/>
</dbReference>
<dbReference type="RefSeq" id="WP_188923225.1">
    <property type="nucleotide sequence ID" value="NZ_BMQV01000070.1"/>
</dbReference>
<organism evidence="1 2">
    <name type="scientific">Shewanella saliphila</name>
    <dbReference type="NCBI Taxonomy" id="2282698"/>
    <lineage>
        <taxon>Bacteria</taxon>
        <taxon>Pseudomonadati</taxon>
        <taxon>Pseudomonadota</taxon>
        <taxon>Gammaproteobacteria</taxon>
        <taxon>Alteromonadales</taxon>
        <taxon>Shewanellaceae</taxon>
        <taxon>Shewanella</taxon>
    </lineage>
</organism>
<evidence type="ECO:0000313" key="2">
    <source>
        <dbReference type="Proteomes" id="UP000654367"/>
    </source>
</evidence>